<accession>A0A9F5MNS1</accession>
<feature type="compositionally biased region" description="Basic and acidic residues" evidence="3">
    <location>
        <begin position="118"/>
        <end position="128"/>
    </location>
</feature>
<evidence type="ECO:0000313" key="4">
    <source>
        <dbReference type="Proteomes" id="UP000695026"/>
    </source>
</evidence>
<feature type="region of interest" description="Disordered" evidence="3">
    <location>
        <begin position="116"/>
        <end position="139"/>
    </location>
</feature>
<keyword evidence="4" id="KW-1185">Reference proteome</keyword>
<dbReference type="SUPFAM" id="SSF51556">
    <property type="entry name" value="Metallo-dependent hydrolases"/>
    <property type="match status" value="1"/>
</dbReference>
<evidence type="ECO:0000256" key="2">
    <source>
        <dbReference type="ARBA" id="ARBA00022801"/>
    </source>
</evidence>
<dbReference type="GeneID" id="103050617"/>
<dbReference type="InterPro" id="IPR001130">
    <property type="entry name" value="TatD-like"/>
</dbReference>
<evidence type="ECO:0000256" key="1">
    <source>
        <dbReference type="ARBA" id="ARBA00009275"/>
    </source>
</evidence>
<dbReference type="InterPro" id="IPR018228">
    <property type="entry name" value="DNase_TatD-rel_CS"/>
</dbReference>
<dbReference type="PANTHER" id="PTHR46363">
    <property type="entry name" value="DEOXYRIBONUCLEASE TATDN2-RELATED"/>
    <property type="match status" value="1"/>
</dbReference>
<dbReference type="AlphaFoldDB" id="A0A9F5MNS1"/>
<dbReference type="Pfam" id="PF01026">
    <property type="entry name" value="TatD_DNase"/>
    <property type="match status" value="1"/>
</dbReference>
<evidence type="ECO:0000256" key="3">
    <source>
        <dbReference type="SAM" id="MobiDB-lite"/>
    </source>
</evidence>
<comment type="similarity">
    <text evidence="1">Belongs to the metallo-dependent hydrolases superfamily. TatD-type hydrolase family.</text>
</comment>
<dbReference type="Gene3D" id="3.20.20.140">
    <property type="entry name" value="Metal-dependent hydrolases"/>
    <property type="match status" value="1"/>
</dbReference>
<dbReference type="Proteomes" id="UP000695026">
    <property type="component" value="Unplaced"/>
</dbReference>
<gene>
    <name evidence="5" type="primary">TATDN2</name>
</gene>
<dbReference type="CTD" id="9797"/>
<dbReference type="GO" id="GO:0016788">
    <property type="term" value="F:hydrolase activity, acting on ester bonds"/>
    <property type="evidence" value="ECO:0007669"/>
    <property type="project" value="InterPro"/>
</dbReference>
<sequence length="1110" mass="125750">MQPSMRRKIEWDSFAVSSPAKLCRLTEAPPQPPLASPGGDEAAAGGETRVFSPASSCREFSRTSFAAGDSSSDEFAADDGIGSGAKEGQDHPVLSKSFLVKPTASDMSMKNVAASSRESVKQKIKQEDCSDTGTNIAPNPERKSVLKERWAECGRKRIKDQDQDQGSRLIYRKALLGIFGGELQARRKTASINGIHKESPCRKEEIGSVNNLRQLSVVSKITEQQTGNNLHCLKTTPKEHINISVKQDSKESCWSDGNSRHVSVISSSGEKEQESNIQKVSLKSENNNSRHTIKAVSWPQPNLQQSSAVLGFEKKSEFQQDTNFEKATTKKEHKTLKHSFKEITKSGVGLRQIPMVSRLEDETDLQQQSNFQKLSSKSEINTQFRHCVKKISRLESNLKHSPALSNFEKELKAQQDSDFQKAIIKTENKTSRYSIKEASKPMGNLQHTLTVPKTEDELELQQDPNIEKAVTKTNNKTSGYNVKEVSKPRVSSKHSHKLSRSERELELHQVSNFKKAVTETENKTYKYSIREASRPVGSSKYVHTVSRYEDEQELQQDPSFEKTDMETENKTSRYCIREVSKPVVSSKHGHGLSRFEDELEVQEDSSVEKAATKTEHKTSGYNVKEVSQPVVSAKYIHTVSRFEDETELYQGSDDSQVSVKEKTDASVGQSKKFGKENCRSEHKFKKSNFSQIGEQKDRQVSPKQLSKTSDEDILASQSKKEYWKSETHLRYVSEDSKCEGEQAKQISNNQKALVKGVSTCTKRKNIAKDRCISSTSSNAQSDAAEKFLNFQRTVIVKPSPEPVFMDDSETHQQCMEYKKELSAENDWSDMEDGESLVTFSQEDSIPKQHTSETMETSVSTTEFVMYPPHLYSQKMNDYAKYWTSNPKPTHSFSSPTENTSYSNNLCDISLDTPINSSKGRKRSVESMQERVWSYGSLLDCKEKNRHRSMEIGTYVPVFSSSRKSDSFINNCVNQDLPRRLPKYLQEGFIDTHCHLDMLYSKTAFRGTFSEFRKTYSSTFPEEFQGCIADFCDPRTLNNNLWEDLLKEDMVWGAFGCHPHFARYYTDLHERNLLQAMRHPKAIAFGEIGLDYSYKCTTEISKQHKGSYNGL</sequence>
<dbReference type="InterPro" id="IPR032466">
    <property type="entry name" value="Metal_Hydrolase"/>
</dbReference>
<proteinExistence type="inferred from homology"/>
<protein>
    <submittedName>
        <fullName evidence="5">Deoxyribonuclease TATDN2 isoform X2</fullName>
    </submittedName>
</protein>
<dbReference type="RefSeq" id="XP_025019204.1">
    <property type="nucleotide sequence ID" value="XM_025163436.1"/>
</dbReference>
<organism evidence="4 5">
    <name type="scientific">Python bivittatus</name>
    <name type="common">Burmese python</name>
    <name type="synonym">Python molurus bivittatus</name>
    <dbReference type="NCBI Taxonomy" id="176946"/>
    <lineage>
        <taxon>Eukaryota</taxon>
        <taxon>Metazoa</taxon>
        <taxon>Chordata</taxon>
        <taxon>Craniata</taxon>
        <taxon>Vertebrata</taxon>
        <taxon>Euteleostomi</taxon>
        <taxon>Lepidosauria</taxon>
        <taxon>Squamata</taxon>
        <taxon>Bifurcata</taxon>
        <taxon>Unidentata</taxon>
        <taxon>Episquamata</taxon>
        <taxon>Toxicofera</taxon>
        <taxon>Serpentes</taxon>
        <taxon>Henophidia</taxon>
        <taxon>Pythonidae</taxon>
        <taxon>Python</taxon>
    </lineage>
</organism>
<feature type="region of interest" description="Disordered" evidence="3">
    <location>
        <begin position="650"/>
        <end position="712"/>
    </location>
</feature>
<evidence type="ECO:0000313" key="5">
    <source>
        <dbReference type="RefSeq" id="XP_025019204.1"/>
    </source>
</evidence>
<reference evidence="5" key="1">
    <citation type="submission" date="2025-08" db="UniProtKB">
        <authorList>
            <consortium name="RefSeq"/>
        </authorList>
    </citation>
    <scope>IDENTIFICATION</scope>
    <source>
        <tissue evidence="5">Liver</tissue>
    </source>
</reference>
<keyword evidence="2" id="KW-0378">Hydrolase</keyword>
<dbReference type="PANTHER" id="PTHR46363:SF1">
    <property type="entry name" value="DEOXYRIBONUCLEASE TATDN2-RELATED"/>
    <property type="match status" value="1"/>
</dbReference>
<name>A0A9F5MNS1_PYTBI</name>
<dbReference type="PROSITE" id="PS01137">
    <property type="entry name" value="TATD_1"/>
    <property type="match status" value="1"/>
</dbReference>
<feature type="region of interest" description="Disordered" evidence="3">
    <location>
        <begin position="25"/>
        <end position="94"/>
    </location>
</feature>
<feature type="region of interest" description="Disordered" evidence="3">
    <location>
        <begin position="484"/>
        <end position="504"/>
    </location>
</feature>